<name>A0A8H4AGD6_GIGMA</name>
<evidence type="ECO:0000313" key="3">
    <source>
        <dbReference type="EMBL" id="KAF0492500.1"/>
    </source>
</evidence>
<dbReference type="PROSITE" id="PS50158">
    <property type="entry name" value="ZF_CCHC"/>
    <property type="match status" value="1"/>
</dbReference>
<keyword evidence="1" id="KW-0863">Zinc-finger</keyword>
<dbReference type="InterPro" id="IPR001878">
    <property type="entry name" value="Znf_CCHC"/>
</dbReference>
<evidence type="ECO:0000259" key="2">
    <source>
        <dbReference type="PROSITE" id="PS50158"/>
    </source>
</evidence>
<dbReference type="GO" id="GO:0003676">
    <property type="term" value="F:nucleic acid binding"/>
    <property type="evidence" value="ECO:0007669"/>
    <property type="project" value="InterPro"/>
</dbReference>
<keyword evidence="4" id="KW-1185">Reference proteome</keyword>
<keyword evidence="1" id="KW-0479">Metal-binding</keyword>
<reference evidence="3 4" key="1">
    <citation type="journal article" date="2019" name="Environ. Microbiol.">
        <title>At the nexus of three kingdoms: the genome of the mycorrhizal fungus Gigaspora margarita provides insights into plant, endobacterial and fungal interactions.</title>
        <authorList>
            <person name="Venice F."/>
            <person name="Ghignone S."/>
            <person name="Salvioli di Fossalunga A."/>
            <person name="Amselem J."/>
            <person name="Novero M."/>
            <person name="Xianan X."/>
            <person name="Sedzielewska Toro K."/>
            <person name="Morin E."/>
            <person name="Lipzen A."/>
            <person name="Grigoriev I.V."/>
            <person name="Henrissat B."/>
            <person name="Martin F.M."/>
            <person name="Bonfante P."/>
        </authorList>
    </citation>
    <scope>NUCLEOTIDE SEQUENCE [LARGE SCALE GENOMIC DNA]</scope>
    <source>
        <strain evidence="3 4">BEG34</strain>
    </source>
</reference>
<dbReference type="AlphaFoldDB" id="A0A8H4AGD6"/>
<evidence type="ECO:0000256" key="1">
    <source>
        <dbReference type="PROSITE-ProRule" id="PRU00047"/>
    </source>
</evidence>
<protein>
    <submittedName>
        <fullName evidence="3">Protein far1-related sequence 11-like</fullName>
    </submittedName>
</protein>
<dbReference type="GO" id="GO:0008270">
    <property type="term" value="F:zinc ion binding"/>
    <property type="evidence" value="ECO:0007669"/>
    <property type="project" value="UniProtKB-KW"/>
</dbReference>
<proteinExistence type="predicted"/>
<gene>
    <name evidence="3" type="ORF">F8M41_021701</name>
</gene>
<dbReference type="EMBL" id="WTPW01000644">
    <property type="protein sequence ID" value="KAF0492500.1"/>
    <property type="molecule type" value="Genomic_DNA"/>
</dbReference>
<organism evidence="3 4">
    <name type="scientific">Gigaspora margarita</name>
    <dbReference type="NCBI Taxonomy" id="4874"/>
    <lineage>
        <taxon>Eukaryota</taxon>
        <taxon>Fungi</taxon>
        <taxon>Fungi incertae sedis</taxon>
        <taxon>Mucoromycota</taxon>
        <taxon>Glomeromycotina</taxon>
        <taxon>Glomeromycetes</taxon>
        <taxon>Diversisporales</taxon>
        <taxon>Gigasporaceae</taxon>
        <taxon>Gigaspora</taxon>
    </lineage>
</organism>
<keyword evidence="1" id="KW-0862">Zinc</keyword>
<dbReference type="Proteomes" id="UP000439903">
    <property type="component" value="Unassembled WGS sequence"/>
</dbReference>
<sequence>MSIKSEPAILTIVNEQFGSFKHNLNVNFVHFDDICGSYIFTNKVRNLMSLKKRWGEEFGIMKKTLDLVIAMGKYNELYEIHLNFSKEMEMELIMNSGHNILDNDDPVEFATTINNPIVTSSKVRRPKNAKATINNNTSQINHSETINVQRDELTNLENISQENISHNCSVCGKAGHNARTCNMDNTSQDDYRVKNSNAISMMNTFRCCSVYGQAGYNIWTCGLDSSYSDHDNDNLILLVARHNVYNNPNYDNKFCRCGVYGQTGHNFCTYSVKA</sequence>
<evidence type="ECO:0000313" key="4">
    <source>
        <dbReference type="Proteomes" id="UP000439903"/>
    </source>
</evidence>
<accession>A0A8H4AGD6</accession>
<comment type="caution">
    <text evidence="3">The sequence shown here is derived from an EMBL/GenBank/DDBJ whole genome shotgun (WGS) entry which is preliminary data.</text>
</comment>
<feature type="domain" description="CCHC-type" evidence="2">
    <location>
        <begin position="168"/>
        <end position="181"/>
    </location>
</feature>
<dbReference type="OrthoDB" id="2438468at2759"/>